<dbReference type="RefSeq" id="WP_121481651.1">
    <property type="nucleotide sequence ID" value="NZ_CP032707.1"/>
</dbReference>
<feature type="domain" description="JAB" evidence="6">
    <location>
        <begin position="7"/>
        <end position="128"/>
    </location>
</feature>
<evidence type="ECO:0000313" key="7">
    <source>
        <dbReference type="EMBL" id="AYG94496.1"/>
    </source>
</evidence>
<dbReference type="Pfam" id="PF14464">
    <property type="entry name" value="Prok-JAB"/>
    <property type="match status" value="1"/>
</dbReference>
<dbReference type="OrthoDB" id="7848394at2"/>
<name>A0A494RLE7_9CAUL</name>
<keyword evidence="2" id="KW-0479">Metal-binding</keyword>
<protein>
    <recommendedName>
        <fullName evidence="6">JAB domain-containing protein</fullName>
    </recommendedName>
</protein>
<dbReference type="Gene3D" id="3.40.140.10">
    <property type="entry name" value="Cytidine Deaminase, domain 2"/>
    <property type="match status" value="1"/>
</dbReference>
<evidence type="ECO:0000313" key="8">
    <source>
        <dbReference type="Proteomes" id="UP000276984"/>
    </source>
</evidence>
<dbReference type="GO" id="GO:0046872">
    <property type="term" value="F:metal ion binding"/>
    <property type="evidence" value="ECO:0007669"/>
    <property type="project" value="UniProtKB-KW"/>
</dbReference>
<sequence>MKLWISRPALEEIIRLAEQYAPLETGGVLLGWRKGPDRVVAAVVGPGPLALHGRHMFLPDHAWQLTQIDQAFASTGGGLDYLGDWHTHPDGAAELSALDRTTLQKLGRRIMDAVMAIAAPTGEQSWTLAAWRQPRGKWWDRPAAEDCDLVIFDPAPGSPDWMPMIGVSNIE</sequence>
<evidence type="ECO:0000256" key="1">
    <source>
        <dbReference type="ARBA" id="ARBA00022670"/>
    </source>
</evidence>
<keyword evidence="1" id="KW-0645">Protease</keyword>
<dbReference type="SUPFAM" id="SSF102712">
    <property type="entry name" value="JAB1/MPN domain"/>
    <property type="match status" value="1"/>
</dbReference>
<keyword evidence="3" id="KW-0378">Hydrolase</keyword>
<dbReference type="InterPro" id="IPR028090">
    <property type="entry name" value="JAB_dom_prok"/>
</dbReference>
<evidence type="ECO:0000256" key="4">
    <source>
        <dbReference type="ARBA" id="ARBA00022833"/>
    </source>
</evidence>
<evidence type="ECO:0000256" key="2">
    <source>
        <dbReference type="ARBA" id="ARBA00022723"/>
    </source>
</evidence>
<keyword evidence="5" id="KW-0482">Metalloprotease</keyword>
<evidence type="ECO:0000256" key="3">
    <source>
        <dbReference type="ARBA" id="ARBA00022801"/>
    </source>
</evidence>
<keyword evidence="8" id="KW-1185">Reference proteome</keyword>
<evidence type="ECO:0000259" key="6">
    <source>
        <dbReference type="Pfam" id="PF14464"/>
    </source>
</evidence>
<reference evidence="7 8" key="1">
    <citation type="submission" date="2018-10" db="EMBL/GenBank/DDBJ databases">
        <title>Complete genome sequence of Brevundimonas naejangsanensis BRV3.</title>
        <authorList>
            <person name="Berrios L."/>
            <person name="Ely B."/>
        </authorList>
    </citation>
    <scope>NUCLEOTIDE SEQUENCE [LARGE SCALE GENOMIC DNA]</scope>
    <source>
        <strain evidence="7 8">BRV3</strain>
    </source>
</reference>
<gene>
    <name evidence="7" type="ORF">D8I30_04345</name>
</gene>
<dbReference type="Proteomes" id="UP000276984">
    <property type="component" value="Chromosome"/>
</dbReference>
<keyword evidence="4" id="KW-0862">Zinc</keyword>
<dbReference type="EMBL" id="CP032707">
    <property type="protein sequence ID" value="AYG94496.1"/>
    <property type="molecule type" value="Genomic_DNA"/>
</dbReference>
<dbReference type="GO" id="GO:0008237">
    <property type="term" value="F:metallopeptidase activity"/>
    <property type="evidence" value="ECO:0007669"/>
    <property type="project" value="UniProtKB-KW"/>
</dbReference>
<proteinExistence type="predicted"/>
<accession>A0A494RLE7</accession>
<evidence type="ECO:0000256" key="5">
    <source>
        <dbReference type="ARBA" id="ARBA00023049"/>
    </source>
</evidence>
<dbReference type="AlphaFoldDB" id="A0A494RLE7"/>
<dbReference type="GO" id="GO:0006508">
    <property type="term" value="P:proteolysis"/>
    <property type="evidence" value="ECO:0007669"/>
    <property type="project" value="UniProtKB-KW"/>
</dbReference>
<organism evidence="7 8">
    <name type="scientific">Brevundimonas naejangsanensis</name>
    <dbReference type="NCBI Taxonomy" id="588932"/>
    <lineage>
        <taxon>Bacteria</taxon>
        <taxon>Pseudomonadati</taxon>
        <taxon>Pseudomonadota</taxon>
        <taxon>Alphaproteobacteria</taxon>
        <taxon>Caulobacterales</taxon>
        <taxon>Caulobacteraceae</taxon>
        <taxon>Brevundimonas</taxon>
    </lineage>
</organism>